<reference evidence="3" key="1">
    <citation type="journal article" date="2013" name="Science">
        <title>The Amborella genome and the evolution of flowering plants.</title>
        <authorList>
            <consortium name="Amborella Genome Project"/>
        </authorList>
    </citation>
    <scope>NUCLEOTIDE SEQUENCE [LARGE SCALE GENOMIC DNA]</scope>
</reference>
<dbReference type="Gramene" id="ERM99957">
    <property type="protein sequence ID" value="ERM99957"/>
    <property type="gene ID" value="AMTR_s00110p00117990"/>
</dbReference>
<protein>
    <recommendedName>
        <fullName evidence="4">UDP-glycosyltransferases domain-containing protein</fullName>
    </recommendedName>
</protein>
<evidence type="ECO:0000313" key="3">
    <source>
        <dbReference type="Proteomes" id="UP000017836"/>
    </source>
</evidence>
<accession>W1NWF1</accession>
<keyword evidence="3" id="KW-1185">Reference proteome</keyword>
<dbReference type="CDD" id="cd03784">
    <property type="entry name" value="GT1_Gtf-like"/>
    <property type="match status" value="1"/>
</dbReference>
<dbReference type="Pfam" id="PF00201">
    <property type="entry name" value="UDPGT"/>
    <property type="match status" value="1"/>
</dbReference>
<dbReference type="eggNOG" id="KOG1192">
    <property type="taxonomic scope" value="Eukaryota"/>
</dbReference>
<dbReference type="EMBL" id="KI394965">
    <property type="protein sequence ID" value="ERM99957.1"/>
    <property type="molecule type" value="Genomic_DNA"/>
</dbReference>
<dbReference type="GO" id="GO:0008194">
    <property type="term" value="F:UDP-glycosyltransferase activity"/>
    <property type="evidence" value="ECO:0000318"/>
    <property type="project" value="GO_Central"/>
</dbReference>
<gene>
    <name evidence="2" type="ORF">AMTR_s00110p00117990</name>
</gene>
<proteinExistence type="predicted"/>
<dbReference type="OMA" id="ADICIGM"/>
<evidence type="ECO:0000256" key="1">
    <source>
        <dbReference type="ARBA" id="ARBA00022679"/>
    </source>
</evidence>
<dbReference type="FunFam" id="3.40.50.2000:FF:000061">
    <property type="entry name" value="UDP-glycosyltransferase 83A1"/>
    <property type="match status" value="1"/>
</dbReference>
<dbReference type="InterPro" id="IPR002213">
    <property type="entry name" value="UDP_glucos_trans"/>
</dbReference>
<dbReference type="PANTHER" id="PTHR48045:SF21">
    <property type="entry name" value="UDP-GLYCOSYLTRANSFERASE 83A1"/>
    <property type="match status" value="1"/>
</dbReference>
<organism evidence="2 3">
    <name type="scientific">Amborella trichopoda</name>
    <dbReference type="NCBI Taxonomy" id="13333"/>
    <lineage>
        <taxon>Eukaryota</taxon>
        <taxon>Viridiplantae</taxon>
        <taxon>Streptophyta</taxon>
        <taxon>Embryophyta</taxon>
        <taxon>Tracheophyta</taxon>
        <taxon>Spermatophyta</taxon>
        <taxon>Magnoliopsida</taxon>
        <taxon>Amborellales</taxon>
        <taxon>Amborellaceae</taxon>
        <taxon>Amborella</taxon>
    </lineage>
</organism>
<name>W1NWF1_AMBTC</name>
<dbReference type="HOGENOM" id="CLU_001724_1_0_1"/>
<evidence type="ECO:0008006" key="4">
    <source>
        <dbReference type="Google" id="ProtNLM"/>
    </source>
</evidence>
<dbReference type="AlphaFoldDB" id="W1NWF1"/>
<dbReference type="Proteomes" id="UP000017836">
    <property type="component" value="Unassembled WGS sequence"/>
</dbReference>
<dbReference type="SUPFAM" id="SSF53756">
    <property type="entry name" value="UDP-Glycosyltransferase/glycogen phosphorylase"/>
    <property type="match status" value="1"/>
</dbReference>
<dbReference type="PANTHER" id="PTHR48045">
    <property type="entry name" value="UDP-GLYCOSYLTRANSFERASE 72B1"/>
    <property type="match status" value="1"/>
</dbReference>
<evidence type="ECO:0000313" key="2">
    <source>
        <dbReference type="EMBL" id="ERM99957.1"/>
    </source>
</evidence>
<dbReference type="Gene3D" id="3.40.50.2000">
    <property type="entry name" value="Glycogen Phosphorylase B"/>
    <property type="match status" value="2"/>
</dbReference>
<keyword evidence="1" id="KW-0808">Transferase</keyword>
<sequence>MPLMDPRHFAWLCIGDTAENKVIYRYVNVNIKGLEGVEWLICNSFYEIESPTYDIFLNIRPIGPLLVIGSQPTQPKPTSLWTEDNTCLEWLDQQPNNSVIYISFGSFTIFNERQFLELSLALENLGRPFLWVARPDLVDRSGADYPEGFLGRVAAYGKVVGWCPQKNVLAHPSIACFVTHCGWNSTLEGLSNGVPFICWPYFADQFLNQTYIVDIWKVGVGLKANEDGLFSKEEIKSKVEEMLGDEGIRERVLKLKEEAIRSVTEGPSMENLNGFMEAMKGKS</sequence>